<keyword evidence="1" id="KW-1133">Transmembrane helix</keyword>
<evidence type="ECO:0000259" key="2">
    <source>
        <dbReference type="Pfam" id="PF09851"/>
    </source>
</evidence>
<dbReference type="Pfam" id="PF09851">
    <property type="entry name" value="SHOCT"/>
    <property type="match status" value="1"/>
</dbReference>
<evidence type="ECO:0000313" key="3">
    <source>
        <dbReference type="EMBL" id="RMO57125.1"/>
    </source>
</evidence>
<dbReference type="InterPro" id="IPR018649">
    <property type="entry name" value="SHOCT"/>
</dbReference>
<keyword evidence="1" id="KW-0472">Membrane</keyword>
<feature type="transmembrane region" description="Helical" evidence="1">
    <location>
        <begin position="20"/>
        <end position="42"/>
    </location>
</feature>
<dbReference type="EMBL" id="RBPX01000389">
    <property type="protein sequence ID" value="RMO57125.1"/>
    <property type="molecule type" value="Genomic_DNA"/>
</dbReference>
<organism evidence="3 4">
    <name type="scientific">Pseudomonas syringae pv. aptata</name>
    <dbReference type="NCBI Taxonomy" id="83167"/>
    <lineage>
        <taxon>Bacteria</taxon>
        <taxon>Pseudomonadati</taxon>
        <taxon>Pseudomonadota</taxon>
        <taxon>Gammaproteobacteria</taxon>
        <taxon>Pseudomonadales</taxon>
        <taxon>Pseudomonadaceae</taxon>
        <taxon>Pseudomonas</taxon>
        <taxon>Pseudomonas syringae</taxon>
    </lineage>
</organism>
<feature type="transmembrane region" description="Helical" evidence="1">
    <location>
        <begin position="62"/>
        <end position="83"/>
    </location>
</feature>
<keyword evidence="1" id="KW-0812">Transmembrane</keyword>
<name>A0A0N8T7W9_PSEAP</name>
<dbReference type="AlphaFoldDB" id="A0A0N8T7W9"/>
<comment type="caution">
    <text evidence="3">The sequence shown here is derived from an EMBL/GenBank/DDBJ whole genome shotgun (WGS) entry which is preliminary data.</text>
</comment>
<evidence type="ECO:0000313" key="4">
    <source>
        <dbReference type="Proteomes" id="UP000274541"/>
    </source>
</evidence>
<proteinExistence type="predicted"/>
<feature type="domain" description="SHOCT" evidence="2">
    <location>
        <begin position="161"/>
        <end position="188"/>
    </location>
</feature>
<sequence length="189" mass="21409">MTNAAMTSNEQIKLLIFSMLLAPTIPLFVGIIPALFLIFGVVMMKKNSDFSHIETSAKIYKYYVYLLLTGLILFGFYCATTLGASNSWDRLDQQFYASIALSAVAVFYIVVMNFLFLKPLRCHSAWVEKNGIFSSKAKVVENSNDVDIIKGEKLRTFSVADELIKWAKLKDDGHITEQEFNDARKKLLQ</sequence>
<evidence type="ECO:0000256" key="1">
    <source>
        <dbReference type="SAM" id="Phobius"/>
    </source>
</evidence>
<reference evidence="3 4" key="1">
    <citation type="submission" date="2018-08" db="EMBL/GenBank/DDBJ databases">
        <title>Recombination of ecologically and evolutionarily significant loci maintains genetic cohesion in the Pseudomonas syringae species complex.</title>
        <authorList>
            <person name="Dillon M."/>
            <person name="Thakur S."/>
            <person name="Almeida R.N.D."/>
            <person name="Weir B.S."/>
            <person name="Guttman D.S."/>
        </authorList>
    </citation>
    <scope>NUCLEOTIDE SEQUENCE [LARGE SCALE GENOMIC DNA]</scope>
    <source>
        <strain evidence="3 4">ICMP 4388</strain>
    </source>
</reference>
<dbReference type="RefSeq" id="WP_057445961.1">
    <property type="nucleotide sequence ID" value="NZ_LJRP01000139.1"/>
</dbReference>
<protein>
    <recommendedName>
        <fullName evidence="2">SHOCT domain-containing protein</fullName>
    </recommendedName>
</protein>
<accession>A0A0N8T7W9</accession>
<feature type="transmembrane region" description="Helical" evidence="1">
    <location>
        <begin position="95"/>
        <end position="116"/>
    </location>
</feature>
<gene>
    <name evidence="3" type="ORF">ALQ37_02147</name>
</gene>
<dbReference type="Proteomes" id="UP000274541">
    <property type="component" value="Unassembled WGS sequence"/>
</dbReference>